<dbReference type="KEGG" id="ela:UCREL1_4661"/>
<evidence type="ECO:0000313" key="2">
    <source>
        <dbReference type="Proteomes" id="UP000012174"/>
    </source>
</evidence>
<dbReference type="HOGENOM" id="CLU_049925_0_0_1"/>
<sequence>MANVLQRTTVNVPTGMLPPSLKDNSKTQGLTLNGYGGTIGNVKLLEPYFPDTPIEELKKHYKEDGVIWVKGLIDRELVMKCRSDYLSMANEGTGMLKPGTNPVDGIFSGADWRDFLLPGAVRLAAGLKDEGKFVENAMKSHSAPFYQEFKDEVGHKLESFVGRLCDFEKPWCLPRSLLRCAVPGGETTPVHYDQIFLRAAPPTSITAWVPIGDVDLLGGGLIYLDRSLEVGRKYEGDFSKKNAELSYEDKISAFNKNMQAGGWIDRNASTFGENWSRSWLVGKYEAGDVVFHDPYTIHAGARNDDPYDRIRVSTDLRFVDKAKAYDTRWTHIAYTEDDPNVARKIQIPRS</sequence>
<keyword evidence="2" id="KW-1185">Reference proteome</keyword>
<dbReference type="Pfam" id="PF05721">
    <property type="entry name" value="PhyH"/>
    <property type="match status" value="1"/>
</dbReference>
<dbReference type="PANTHER" id="PTHR40128">
    <property type="entry name" value="EXPRESSED PROTEIN"/>
    <property type="match status" value="1"/>
</dbReference>
<name>M7SVL1_EUTLA</name>
<keyword evidence="1" id="KW-0223">Dioxygenase</keyword>
<gene>
    <name evidence="1" type="ORF">UCREL1_4661</name>
</gene>
<dbReference type="Gene3D" id="2.60.120.620">
    <property type="entry name" value="q2cbj1_9rhob like domain"/>
    <property type="match status" value="1"/>
</dbReference>
<dbReference type="PANTHER" id="PTHR40128:SF1">
    <property type="entry name" value="PHYTANOYL-COA HYDROXYLASE"/>
    <property type="match status" value="1"/>
</dbReference>
<protein>
    <submittedName>
        <fullName evidence="1">Putative phytanoyl-dioxygenase protein</fullName>
    </submittedName>
</protein>
<dbReference type="InterPro" id="IPR008775">
    <property type="entry name" value="Phytyl_CoA_dOase-like"/>
</dbReference>
<dbReference type="OMA" id="DERWMRS"/>
<dbReference type="AlphaFoldDB" id="M7SVL1"/>
<reference evidence="2" key="1">
    <citation type="journal article" date="2013" name="Genome Announc.">
        <title>Draft genome sequence of the grapevine dieback fungus Eutypa lata UCR-EL1.</title>
        <authorList>
            <person name="Blanco-Ulate B."/>
            <person name="Rolshausen P.E."/>
            <person name="Cantu D."/>
        </authorList>
    </citation>
    <scope>NUCLEOTIDE SEQUENCE [LARGE SCALE GENOMIC DNA]</scope>
    <source>
        <strain evidence="2">UCR-EL1</strain>
    </source>
</reference>
<organism evidence="1 2">
    <name type="scientific">Eutypa lata (strain UCR-EL1)</name>
    <name type="common">Grapevine dieback disease fungus</name>
    <name type="synonym">Eutypa armeniacae</name>
    <dbReference type="NCBI Taxonomy" id="1287681"/>
    <lineage>
        <taxon>Eukaryota</taxon>
        <taxon>Fungi</taxon>
        <taxon>Dikarya</taxon>
        <taxon>Ascomycota</taxon>
        <taxon>Pezizomycotina</taxon>
        <taxon>Sordariomycetes</taxon>
        <taxon>Xylariomycetidae</taxon>
        <taxon>Xylariales</taxon>
        <taxon>Diatrypaceae</taxon>
        <taxon>Eutypa</taxon>
    </lineage>
</organism>
<proteinExistence type="predicted"/>
<dbReference type="EMBL" id="KB706258">
    <property type="protein sequence ID" value="EMR68332.1"/>
    <property type="molecule type" value="Genomic_DNA"/>
</dbReference>
<dbReference type="OrthoDB" id="2328924at2759"/>
<dbReference type="Proteomes" id="UP000012174">
    <property type="component" value="Unassembled WGS sequence"/>
</dbReference>
<dbReference type="GO" id="GO:0051213">
    <property type="term" value="F:dioxygenase activity"/>
    <property type="evidence" value="ECO:0007669"/>
    <property type="project" value="UniProtKB-KW"/>
</dbReference>
<keyword evidence="1" id="KW-0560">Oxidoreductase</keyword>
<accession>M7SVL1</accession>
<dbReference type="SUPFAM" id="SSF51197">
    <property type="entry name" value="Clavaminate synthase-like"/>
    <property type="match status" value="1"/>
</dbReference>
<dbReference type="STRING" id="1287681.M7SVL1"/>
<dbReference type="eggNOG" id="ENOG502SCSP">
    <property type="taxonomic scope" value="Eukaryota"/>
</dbReference>
<evidence type="ECO:0000313" key="1">
    <source>
        <dbReference type="EMBL" id="EMR68332.1"/>
    </source>
</evidence>